<evidence type="ECO:0000313" key="2">
    <source>
        <dbReference type="Proteomes" id="UP000198767"/>
    </source>
</evidence>
<dbReference type="EMBL" id="FMWG01000002">
    <property type="protein sequence ID" value="SCZ54961.1"/>
    <property type="molecule type" value="Genomic_DNA"/>
</dbReference>
<sequence length="336" mass="36332">MTALKEFQRLEAAGLWRNGANAQRRDVIVSLGEATLTITDLQDRPLAHWSLAAIVRKNPGAVPAVFYPDGDQDETLELAANETTMLEAIDKLRGALDRARPRPGRLRSLGIWGTLAATLAGLVIWGPNALQSHATRVVPEVNRKAIGQSLLKRIERLSGQTCRASGSAPLLARIAQRTGVEQLLIVREGVTTSLALPGGLILLNRSFIEDHEDPDVAAGAILAERIRAEAQDPLYALLKASGLKASVQLLTTGTLNEATLDAYAEAKVAQRRPTVDEDRLLAAFVETNIASSPYAYAIDKTGETTLGLIEFDPMTHQETQPVLTDQQWVALQNICG</sequence>
<dbReference type="RefSeq" id="WP_090216639.1">
    <property type="nucleotide sequence ID" value="NZ_FMWG01000002.1"/>
</dbReference>
<evidence type="ECO:0000313" key="1">
    <source>
        <dbReference type="EMBL" id="SCZ54961.1"/>
    </source>
</evidence>
<reference evidence="1 2" key="1">
    <citation type="submission" date="2016-10" db="EMBL/GenBank/DDBJ databases">
        <authorList>
            <person name="de Groot N.N."/>
        </authorList>
    </citation>
    <scope>NUCLEOTIDE SEQUENCE [LARGE SCALE GENOMIC DNA]</scope>
    <source>
        <strain evidence="1 2">U95</strain>
    </source>
</reference>
<dbReference type="STRING" id="1156985.SAMN04488118_102359"/>
<proteinExistence type="predicted"/>
<keyword evidence="2" id="KW-1185">Reference proteome</keyword>
<organism evidence="1 2">
    <name type="scientific">Epibacterium ulvae</name>
    <dbReference type="NCBI Taxonomy" id="1156985"/>
    <lineage>
        <taxon>Bacteria</taxon>
        <taxon>Pseudomonadati</taxon>
        <taxon>Pseudomonadota</taxon>
        <taxon>Alphaproteobacteria</taxon>
        <taxon>Rhodobacterales</taxon>
        <taxon>Roseobacteraceae</taxon>
        <taxon>Epibacterium</taxon>
    </lineage>
</organism>
<dbReference type="Proteomes" id="UP000198767">
    <property type="component" value="Unassembled WGS sequence"/>
</dbReference>
<accession>A0A1G5Q0P5</accession>
<dbReference type="OrthoDB" id="7822309at2"/>
<protein>
    <submittedName>
        <fullName evidence="1">Uncharacterized protein</fullName>
    </submittedName>
</protein>
<name>A0A1G5Q0P5_9RHOB</name>
<gene>
    <name evidence="1" type="ORF">SAMN04488118_102359</name>
</gene>
<dbReference type="AlphaFoldDB" id="A0A1G5Q0P5"/>